<feature type="domain" description="DC1" evidence="4">
    <location>
        <begin position="101"/>
        <end position="149"/>
    </location>
</feature>
<comment type="caution">
    <text evidence="5">The sequence shown here is derived from an EMBL/GenBank/DDBJ whole genome shotgun (WGS) entry which is preliminary data.</text>
</comment>
<dbReference type="InterPro" id="IPR046349">
    <property type="entry name" value="C1-like_sf"/>
</dbReference>
<reference evidence="5 6" key="1">
    <citation type="journal article" date="2018" name="PLoS Genet.">
        <title>Population sequencing reveals clonal diversity and ancestral inbreeding in the grapevine cultivar Chardonnay.</title>
        <authorList>
            <person name="Roach M.J."/>
            <person name="Johnson D.L."/>
            <person name="Bohlmann J."/>
            <person name="van Vuuren H.J."/>
            <person name="Jones S.J."/>
            <person name="Pretorius I.S."/>
            <person name="Schmidt S.A."/>
            <person name="Borneman A.R."/>
        </authorList>
    </citation>
    <scope>NUCLEOTIDE SEQUENCE [LARGE SCALE GENOMIC DNA]</scope>
    <source>
        <strain evidence="6">cv. Chardonnay</strain>
        <tissue evidence="5">Leaf</tissue>
    </source>
</reference>
<dbReference type="AlphaFoldDB" id="A0A438I6E1"/>
<dbReference type="Pfam" id="PF03107">
    <property type="entry name" value="C1_2"/>
    <property type="match status" value="2"/>
</dbReference>
<proteinExistence type="predicted"/>
<feature type="transmembrane region" description="Helical" evidence="3">
    <location>
        <begin position="215"/>
        <end position="234"/>
    </location>
</feature>
<dbReference type="PANTHER" id="PTHR46288">
    <property type="entry name" value="PHORBOL-ESTER/DAG-TYPE DOMAIN-CONTAINING PROTEIN"/>
    <property type="match status" value="1"/>
</dbReference>
<evidence type="ECO:0000256" key="3">
    <source>
        <dbReference type="SAM" id="Phobius"/>
    </source>
</evidence>
<feature type="region of interest" description="Disordered" evidence="2">
    <location>
        <begin position="184"/>
        <end position="205"/>
    </location>
</feature>
<organism evidence="5 6">
    <name type="scientific">Vitis vinifera</name>
    <name type="common">Grape</name>
    <dbReference type="NCBI Taxonomy" id="29760"/>
    <lineage>
        <taxon>Eukaryota</taxon>
        <taxon>Viridiplantae</taxon>
        <taxon>Streptophyta</taxon>
        <taxon>Embryophyta</taxon>
        <taxon>Tracheophyta</taxon>
        <taxon>Spermatophyta</taxon>
        <taxon>Magnoliopsida</taxon>
        <taxon>eudicotyledons</taxon>
        <taxon>Gunneridae</taxon>
        <taxon>Pentapetalae</taxon>
        <taxon>rosids</taxon>
        <taxon>Vitales</taxon>
        <taxon>Vitaceae</taxon>
        <taxon>Viteae</taxon>
        <taxon>Vitis</taxon>
    </lineage>
</organism>
<evidence type="ECO:0000313" key="5">
    <source>
        <dbReference type="EMBL" id="RVW92278.1"/>
    </source>
</evidence>
<accession>A0A438I6E1</accession>
<gene>
    <name evidence="5" type="ORF">CK203_027116</name>
</gene>
<evidence type="ECO:0000256" key="1">
    <source>
        <dbReference type="ARBA" id="ARBA00022737"/>
    </source>
</evidence>
<dbReference type="InterPro" id="IPR004146">
    <property type="entry name" value="DC1"/>
</dbReference>
<dbReference type="OrthoDB" id="1877533at2759"/>
<evidence type="ECO:0000313" key="6">
    <source>
        <dbReference type="Proteomes" id="UP000288805"/>
    </source>
</evidence>
<dbReference type="PANTHER" id="PTHR46288:SF17">
    <property type="entry name" value="CYSTEINE_HISTIDINE-RICH C1 DOMAIN PROTEIN"/>
    <property type="match status" value="1"/>
</dbReference>
<keyword evidence="3" id="KW-0812">Transmembrane</keyword>
<keyword evidence="3" id="KW-0472">Membrane</keyword>
<feature type="domain" description="DC1" evidence="4">
    <location>
        <begin position="15"/>
        <end position="61"/>
    </location>
</feature>
<dbReference type="SUPFAM" id="SSF57889">
    <property type="entry name" value="Cysteine-rich domain"/>
    <property type="match status" value="2"/>
</dbReference>
<evidence type="ECO:0000256" key="2">
    <source>
        <dbReference type="SAM" id="MobiDB-lite"/>
    </source>
</evidence>
<feature type="compositionally biased region" description="Polar residues" evidence="2">
    <location>
        <begin position="184"/>
        <end position="195"/>
    </location>
</feature>
<keyword evidence="3" id="KW-1133">Transmembrane helix</keyword>
<dbReference type="Proteomes" id="UP000288805">
    <property type="component" value="Unassembled WGS sequence"/>
</dbReference>
<keyword evidence="1" id="KW-0677">Repeat</keyword>
<sequence length="306" mass="32873">MGKLSIEEMRDFSHFSHEHPLELTNLWPQGHTVCSGCKMSIVAGKDYYTCKPCSYYLHSTCYNLPRLIQHPADPNHDLNLVPSASFDCKACGLRGSETHRFHPHALKLEFAPPYSNSKGFRCDICGNLGSDHWLYRCSGCDCDTHLACATANLNPQFMPREINLSQNRSDELNEAVVIEMGVPQGNQGSGSSTQEGVDVDGAPSAKEALGPRKTVLVITAGLFVGAAGFIAGGLTHAICQQAVVGQDIFQGFWGDRAAGSIAGGLAHGMCQQVVAGQDIIQGFLGDLDSEEPGSQDLTSSHLSFVC</sequence>
<protein>
    <recommendedName>
        <fullName evidence="4">DC1 domain-containing protein</fullName>
    </recommendedName>
</protein>
<dbReference type="EMBL" id="QGNW01000139">
    <property type="protein sequence ID" value="RVW92278.1"/>
    <property type="molecule type" value="Genomic_DNA"/>
</dbReference>
<evidence type="ECO:0000259" key="4">
    <source>
        <dbReference type="Pfam" id="PF03107"/>
    </source>
</evidence>
<name>A0A438I6E1_VITVI</name>